<dbReference type="Pfam" id="PF01963">
    <property type="entry name" value="TraB_PrgY_gumN"/>
    <property type="match status" value="1"/>
</dbReference>
<dbReference type="Proteomes" id="UP000410492">
    <property type="component" value="Unassembled WGS sequence"/>
</dbReference>
<protein>
    <recommendedName>
        <fullName evidence="2">DUF4774 domain-containing protein</fullName>
    </recommendedName>
</protein>
<evidence type="ECO:0000313" key="4">
    <source>
        <dbReference type="Proteomes" id="UP000410492"/>
    </source>
</evidence>
<feature type="compositionally biased region" description="Basic and acidic residues" evidence="1">
    <location>
        <begin position="763"/>
        <end position="786"/>
    </location>
</feature>
<gene>
    <name evidence="3" type="ORF">CALMAC_LOCUS21062</name>
</gene>
<feature type="compositionally biased region" description="Basic and acidic residues" evidence="1">
    <location>
        <begin position="799"/>
        <end position="814"/>
    </location>
</feature>
<dbReference type="Pfam" id="PF15999">
    <property type="entry name" value="DUF4774"/>
    <property type="match status" value="1"/>
</dbReference>
<accession>A0A653DWY5</accession>
<dbReference type="PANTHER" id="PTHR21530:SF7">
    <property type="entry name" value="TRAB DOMAIN-CONTAINING PROTEIN"/>
    <property type="match status" value="1"/>
</dbReference>
<evidence type="ECO:0000256" key="1">
    <source>
        <dbReference type="SAM" id="MobiDB-lite"/>
    </source>
</evidence>
<feature type="compositionally biased region" description="Low complexity" evidence="1">
    <location>
        <begin position="917"/>
        <end position="927"/>
    </location>
</feature>
<sequence>MDSSLTNYELTESTIRGATDSENGSGSDKSEPMEMLGFADIESSSSNGDFDNNLPETVTLLKHANGAKVYLIGTAHFSKESQEDVAKVIRNVRPHIVVLELCHSRTNMLCLDEETIMEEAKNIDMQKIMSSIKTSGVYNGLMYILLLQMTAHITKELGMAPGGEFRVAAREASKIPNCKVHLGDRPINITILRALSRLTWFQTLKLTWQLLALKEPISVEDIEKCKNRDMLEQLMAELSGDFPGFREVFLDERDIILTSNLQAAAQCSLRYKNQEGRTEVVTEPLRIVGVVGMGHVQGIIKLWPHDQSGKMLKLLLITLMLQAALVRSQSRQSNASQGSQGLRPILLFIERLLDSQASNQQSRTLRPQQSQTQTQQSQQPQQSQQSQQSQQPQPQSTPQTAQQTIQPPTQQPIQLIYQGVPPLFQPTILPQFPLGLQQLQLPLQLTGQSGQSGQQSPQGQPSPSAQGGQQSGQNQLQQQVIQQQPSPQQVQQQQYVRLLDPNQQQRLPSNLTVPLPQEPQLQQPEPVQPILQPAQPPAPNVYQHLFGRQGLYPDLNQPGLPSVPGQYGYNYIHDKQRQPGVYGRVPQFFVYRPEQPILINPGTVPGNFLPPSGPGIYGGPGLNPGIGGRNPFFVGGAGEGQPPRPNFVPPIEKDAEEIPTDPSKIPPFNPGKGSGQSIKPEKLETLDEGKPEFPPNPIGEPDINHQQFPSYGSKPGHKFFFILNGQTLLPHSAFEKYHGYNLGDEQIQHGSPNNQELQSNVPEEYRDTSHRDEHHEGQGHPGKEDLQSNIPQEYVPQQDHNEYRDSKYYSDDKYPQNFFGAEHGLFFRNSGPGDGAGSGPEDNVGHSNQESGQFRYSPPSDPYFPYGDETENDSVVVDAEFDDRNTRGSSDSTKKEEPPRDNSQKEDSEPTGDPSTAQAAPGAIAIAGPGGVAGASPKATALAGNRGLAVSSPQATAVAGTETTKQHARRRTRPNKSENK</sequence>
<dbReference type="InterPro" id="IPR046345">
    <property type="entry name" value="TraB_PrgY-like"/>
</dbReference>
<feature type="compositionally biased region" description="Basic and acidic residues" evidence="1">
    <location>
        <begin position="679"/>
        <end position="691"/>
    </location>
</feature>
<feature type="region of interest" description="Disordered" evidence="1">
    <location>
        <begin position="358"/>
        <end position="408"/>
    </location>
</feature>
<reference evidence="3 4" key="1">
    <citation type="submission" date="2019-01" db="EMBL/GenBank/DDBJ databases">
        <authorList>
            <person name="Sayadi A."/>
        </authorList>
    </citation>
    <scope>NUCLEOTIDE SEQUENCE [LARGE SCALE GENOMIC DNA]</scope>
</reference>
<feature type="compositionally biased region" description="Polar residues" evidence="1">
    <location>
        <begin position="1"/>
        <end position="27"/>
    </location>
</feature>
<feature type="compositionally biased region" description="Low complexity" evidence="1">
    <location>
        <begin position="360"/>
        <end position="408"/>
    </location>
</feature>
<feature type="region of interest" description="Disordered" evidence="1">
    <location>
        <begin position="446"/>
        <end position="487"/>
    </location>
</feature>
<organism evidence="3 4">
    <name type="scientific">Callosobruchus maculatus</name>
    <name type="common">Southern cowpea weevil</name>
    <name type="synonym">Pulse bruchid</name>
    <dbReference type="NCBI Taxonomy" id="64391"/>
    <lineage>
        <taxon>Eukaryota</taxon>
        <taxon>Metazoa</taxon>
        <taxon>Ecdysozoa</taxon>
        <taxon>Arthropoda</taxon>
        <taxon>Hexapoda</taxon>
        <taxon>Insecta</taxon>
        <taxon>Pterygota</taxon>
        <taxon>Neoptera</taxon>
        <taxon>Endopterygota</taxon>
        <taxon>Coleoptera</taxon>
        <taxon>Polyphaga</taxon>
        <taxon>Cucujiformia</taxon>
        <taxon>Chrysomeloidea</taxon>
        <taxon>Chrysomelidae</taxon>
        <taxon>Bruchinae</taxon>
        <taxon>Bruchini</taxon>
        <taxon>Callosobruchus</taxon>
    </lineage>
</organism>
<feature type="compositionally biased region" description="Polar residues" evidence="1">
    <location>
        <begin position="748"/>
        <end position="761"/>
    </location>
</feature>
<feature type="region of interest" description="Disordered" evidence="1">
    <location>
        <begin position="659"/>
        <end position="711"/>
    </location>
</feature>
<dbReference type="InterPro" id="IPR031942">
    <property type="entry name" value="DUF4774"/>
</dbReference>
<feature type="domain" description="DUF4774" evidence="2">
    <location>
        <begin position="917"/>
        <end position="962"/>
    </location>
</feature>
<keyword evidence="4" id="KW-1185">Reference proteome</keyword>
<evidence type="ECO:0000259" key="2">
    <source>
        <dbReference type="Pfam" id="PF15999"/>
    </source>
</evidence>
<name>A0A653DWY5_CALMS</name>
<feature type="compositionally biased region" description="Basic and acidic residues" evidence="1">
    <location>
        <begin position="882"/>
        <end position="908"/>
    </location>
</feature>
<dbReference type="InterPro" id="IPR002816">
    <property type="entry name" value="TraB/PrgY/GumN_fam"/>
</dbReference>
<feature type="compositionally biased region" description="Polar residues" evidence="1">
    <location>
        <begin position="845"/>
        <end position="854"/>
    </location>
</feature>
<dbReference type="CDD" id="cd14726">
    <property type="entry name" value="TraB_PrgY-like"/>
    <property type="match status" value="1"/>
</dbReference>
<feature type="region of interest" description="Disordered" evidence="1">
    <location>
        <begin position="1"/>
        <end position="32"/>
    </location>
</feature>
<dbReference type="EMBL" id="CAACVG010015550">
    <property type="protein sequence ID" value="VEN64572.1"/>
    <property type="molecule type" value="Genomic_DNA"/>
</dbReference>
<dbReference type="AlphaFoldDB" id="A0A653DWY5"/>
<dbReference type="OrthoDB" id="48306at2759"/>
<dbReference type="PANTHER" id="PTHR21530">
    <property type="entry name" value="PHEROMONE SHUTDOWN PROTEIN"/>
    <property type="match status" value="1"/>
</dbReference>
<feature type="region of interest" description="Disordered" evidence="1">
    <location>
        <begin position="744"/>
        <end position="980"/>
    </location>
</feature>
<proteinExistence type="predicted"/>
<evidence type="ECO:0000313" key="3">
    <source>
        <dbReference type="EMBL" id="VEN64572.1"/>
    </source>
</evidence>